<dbReference type="EC" id="2.1.1.72" evidence="2"/>
<proteinExistence type="inferred from homology"/>
<dbReference type="InterPro" id="IPR002052">
    <property type="entry name" value="DNA_methylase_N6_adenine_CS"/>
</dbReference>
<evidence type="ECO:0000256" key="2">
    <source>
        <dbReference type="ARBA" id="ARBA00011900"/>
    </source>
</evidence>
<comment type="catalytic activity">
    <reaction evidence="6">
        <text>a 2'-deoxyadenosine in DNA + S-adenosyl-L-methionine = an N(6)-methyl-2'-deoxyadenosine in DNA + S-adenosyl-L-homocysteine + H(+)</text>
        <dbReference type="Rhea" id="RHEA:15197"/>
        <dbReference type="Rhea" id="RHEA-COMP:12418"/>
        <dbReference type="Rhea" id="RHEA-COMP:12419"/>
        <dbReference type="ChEBI" id="CHEBI:15378"/>
        <dbReference type="ChEBI" id="CHEBI:57856"/>
        <dbReference type="ChEBI" id="CHEBI:59789"/>
        <dbReference type="ChEBI" id="CHEBI:90615"/>
        <dbReference type="ChEBI" id="CHEBI:90616"/>
        <dbReference type="EC" id="2.1.1.72"/>
    </reaction>
</comment>
<dbReference type="InterPro" id="IPR029063">
    <property type="entry name" value="SAM-dependent_MTases_sf"/>
</dbReference>
<accession>A0ABX5KS37</accession>
<keyword evidence="9" id="KW-1185">Reference proteome</keyword>
<evidence type="ECO:0000313" key="8">
    <source>
        <dbReference type="EMBL" id="PVX85678.1"/>
    </source>
</evidence>
<sequence length="396" mass="43990">MRKAARARSVRLTCSIRPTDFLLSDEAINGRALADIIIANPPYLKLNKSDERASAHAYAVYGQPNIYGLFLAACARLVDATGRYRFITPRSWLSGSYFAAVRRQMLHWLRFDALHVFESRKAHFSDDQILQEAVILWATARAEREPNLDILVSRSQGVADLGAATVTAVAFARLVGADNERMIALHGEQEDAFHRWSDTLATHGLRVSTGPVVAFRATDFIQSHVGKKTVPLLWMQHVRPMRMQWPIQKKREHIAAVEASAWMLVPNQPMVVLRRFSPKEAERRITAAPYSGALPGATIGLENHLNYIVRQGGTMTVDEAKGIAAFLSSELVDAHFRALAGSTQINATELRKLPLPPMRQLVEIGQRLLVHATLAQVDSLVEEVLLRDAPSEAKGV</sequence>
<dbReference type="RefSeq" id="WP_116610197.1">
    <property type="nucleotide sequence ID" value="NZ_QEOB01000003.1"/>
</dbReference>
<dbReference type="EMBL" id="QEOB01000003">
    <property type="protein sequence ID" value="PVX85678.1"/>
    <property type="molecule type" value="Genomic_DNA"/>
</dbReference>
<dbReference type="SUPFAM" id="SSF53335">
    <property type="entry name" value="S-adenosyl-L-methionine-dependent methyltransferases"/>
    <property type="match status" value="1"/>
</dbReference>
<gene>
    <name evidence="8" type="ORF">C7402_103255</name>
</gene>
<name>A0ABX5KS37_9BURK</name>
<protein>
    <recommendedName>
        <fullName evidence="2">site-specific DNA-methyltransferase (adenine-specific)</fullName>
        <ecNumber evidence="2">2.1.1.72</ecNumber>
    </recommendedName>
</protein>
<dbReference type="InterPro" id="IPR011639">
    <property type="entry name" value="MethylTrfase_TaqI-like_dom"/>
</dbReference>
<dbReference type="PANTHER" id="PTHR33841:SF5">
    <property type="entry name" value="DNA METHYLASE (MODIFICATION METHYLASE) (METHYLTRANSFERASE)-RELATED"/>
    <property type="match status" value="1"/>
</dbReference>
<dbReference type="InterPro" id="IPR050953">
    <property type="entry name" value="N4_N6_ade-DNA_methylase"/>
</dbReference>
<evidence type="ECO:0000259" key="7">
    <source>
        <dbReference type="Pfam" id="PF07669"/>
    </source>
</evidence>
<evidence type="ECO:0000313" key="9">
    <source>
        <dbReference type="Proteomes" id="UP000245712"/>
    </source>
</evidence>
<keyword evidence="4" id="KW-0808">Transferase</keyword>
<evidence type="ECO:0000256" key="6">
    <source>
        <dbReference type="ARBA" id="ARBA00047942"/>
    </source>
</evidence>
<dbReference type="PROSITE" id="PS00092">
    <property type="entry name" value="N6_MTASE"/>
    <property type="match status" value="1"/>
</dbReference>
<dbReference type="Gene3D" id="3.40.50.150">
    <property type="entry name" value="Vaccinia Virus protein VP39"/>
    <property type="match status" value="1"/>
</dbReference>
<comment type="caution">
    <text evidence="8">The sequence shown here is derived from an EMBL/GenBank/DDBJ whole genome shotgun (WGS) entry which is preliminary data.</text>
</comment>
<evidence type="ECO:0000256" key="1">
    <source>
        <dbReference type="ARBA" id="ARBA00006594"/>
    </source>
</evidence>
<dbReference type="Pfam" id="PF07669">
    <property type="entry name" value="Eco57I"/>
    <property type="match status" value="1"/>
</dbReference>
<keyword evidence="3" id="KW-0489">Methyltransferase</keyword>
<comment type="similarity">
    <text evidence="1">Belongs to the N(4)/N(6)-methyltransferase family.</text>
</comment>
<keyword evidence="5" id="KW-0949">S-adenosyl-L-methionine</keyword>
<organism evidence="8 9">
    <name type="scientific">Paraburkholderia unamae</name>
    <dbReference type="NCBI Taxonomy" id="219649"/>
    <lineage>
        <taxon>Bacteria</taxon>
        <taxon>Pseudomonadati</taxon>
        <taxon>Pseudomonadota</taxon>
        <taxon>Betaproteobacteria</taxon>
        <taxon>Burkholderiales</taxon>
        <taxon>Burkholderiaceae</taxon>
        <taxon>Paraburkholderia</taxon>
    </lineage>
</organism>
<evidence type="ECO:0000256" key="5">
    <source>
        <dbReference type="ARBA" id="ARBA00022691"/>
    </source>
</evidence>
<evidence type="ECO:0000256" key="3">
    <source>
        <dbReference type="ARBA" id="ARBA00022603"/>
    </source>
</evidence>
<feature type="domain" description="Type II methyltransferase M.TaqI-like" evidence="7">
    <location>
        <begin position="35"/>
        <end position="120"/>
    </location>
</feature>
<dbReference type="Proteomes" id="UP000245712">
    <property type="component" value="Unassembled WGS sequence"/>
</dbReference>
<reference evidence="8 9" key="1">
    <citation type="submission" date="2018-05" db="EMBL/GenBank/DDBJ databases">
        <title>Genomic Encyclopedia of Type Strains, Phase IV (KMG-V): Genome sequencing to study the core and pangenomes of soil and plant-associated prokaryotes.</title>
        <authorList>
            <person name="Whitman W."/>
        </authorList>
    </citation>
    <scope>NUCLEOTIDE SEQUENCE [LARGE SCALE GENOMIC DNA]</scope>
    <source>
        <strain evidence="8 9">SCZa-39</strain>
    </source>
</reference>
<evidence type="ECO:0000256" key="4">
    <source>
        <dbReference type="ARBA" id="ARBA00022679"/>
    </source>
</evidence>
<dbReference type="PANTHER" id="PTHR33841">
    <property type="entry name" value="DNA METHYLTRANSFERASE YEEA-RELATED"/>
    <property type="match status" value="1"/>
</dbReference>